<dbReference type="EMBL" id="CAJPDS010000012">
    <property type="protein sequence ID" value="CAF9912833.1"/>
    <property type="molecule type" value="Genomic_DNA"/>
</dbReference>
<dbReference type="AlphaFoldDB" id="A0A8H3IC04"/>
<evidence type="ECO:0000313" key="3">
    <source>
        <dbReference type="Proteomes" id="UP000664521"/>
    </source>
</evidence>
<proteinExistence type="predicted"/>
<keyword evidence="3" id="KW-1185">Reference proteome</keyword>
<feature type="compositionally biased region" description="Pro residues" evidence="1">
    <location>
        <begin position="59"/>
        <end position="71"/>
    </location>
</feature>
<protein>
    <submittedName>
        <fullName evidence="2">Uncharacterized protein</fullName>
    </submittedName>
</protein>
<comment type="caution">
    <text evidence="2">The sequence shown here is derived from an EMBL/GenBank/DDBJ whole genome shotgun (WGS) entry which is preliminary data.</text>
</comment>
<feature type="compositionally biased region" description="Low complexity" evidence="1">
    <location>
        <begin position="78"/>
        <end position="89"/>
    </location>
</feature>
<gene>
    <name evidence="2" type="ORF">HETSPECPRED_001214</name>
</gene>
<feature type="compositionally biased region" description="Basic and acidic residues" evidence="1">
    <location>
        <begin position="37"/>
        <end position="58"/>
    </location>
</feature>
<sequence>MFKLDLDTVNPMKRGFDTVKRYAPQAMSERIMTGWKDNAKEKRQDHKDPLVMTKDPKPNPKPGPNPKPPPPPRDDVGSRSSSSSVGLGA</sequence>
<dbReference type="Proteomes" id="UP000664521">
    <property type="component" value="Unassembled WGS sequence"/>
</dbReference>
<evidence type="ECO:0000256" key="1">
    <source>
        <dbReference type="SAM" id="MobiDB-lite"/>
    </source>
</evidence>
<reference evidence="2" key="1">
    <citation type="submission" date="2021-03" db="EMBL/GenBank/DDBJ databases">
        <authorList>
            <person name="Tagirdzhanova G."/>
        </authorList>
    </citation>
    <scope>NUCLEOTIDE SEQUENCE</scope>
</reference>
<organism evidence="2 3">
    <name type="scientific">Heterodermia speciosa</name>
    <dbReference type="NCBI Taxonomy" id="116794"/>
    <lineage>
        <taxon>Eukaryota</taxon>
        <taxon>Fungi</taxon>
        <taxon>Dikarya</taxon>
        <taxon>Ascomycota</taxon>
        <taxon>Pezizomycotina</taxon>
        <taxon>Lecanoromycetes</taxon>
        <taxon>OSLEUM clade</taxon>
        <taxon>Lecanoromycetidae</taxon>
        <taxon>Caliciales</taxon>
        <taxon>Physciaceae</taxon>
        <taxon>Heterodermia</taxon>
    </lineage>
</organism>
<name>A0A8H3IC04_9LECA</name>
<accession>A0A8H3IC04</accession>
<feature type="region of interest" description="Disordered" evidence="1">
    <location>
        <begin position="24"/>
        <end position="89"/>
    </location>
</feature>
<evidence type="ECO:0000313" key="2">
    <source>
        <dbReference type="EMBL" id="CAF9912833.1"/>
    </source>
</evidence>